<keyword evidence="3" id="KW-1185">Reference proteome</keyword>
<feature type="compositionally biased region" description="Pro residues" evidence="1">
    <location>
        <begin position="7"/>
        <end position="25"/>
    </location>
</feature>
<feature type="region of interest" description="Disordered" evidence="1">
    <location>
        <begin position="1"/>
        <end position="25"/>
    </location>
</feature>
<organism evidence="2 3">
    <name type="scientific">Nocardiopsis codii</name>
    <dbReference type="NCBI Taxonomy" id="3065942"/>
    <lineage>
        <taxon>Bacteria</taxon>
        <taxon>Bacillati</taxon>
        <taxon>Actinomycetota</taxon>
        <taxon>Actinomycetes</taxon>
        <taxon>Streptosporangiales</taxon>
        <taxon>Nocardiopsidaceae</taxon>
        <taxon>Nocardiopsis</taxon>
    </lineage>
</organism>
<evidence type="ECO:0000313" key="2">
    <source>
        <dbReference type="EMBL" id="MEE2041249.1"/>
    </source>
</evidence>
<reference evidence="2 3" key="1">
    <citation type="submission" date="2023-08" db="EMBL/GenBank/DDBJ databases">
        <authorList>
            <person name="Girao M."/>
            <person name="Carvalho M.F."/>
        </authorList>
    </citation>
    <scope>NUCLEOTIDE SEQUENCE [LARGE SCALE GENOMIC DNA]</scope>
    <source>
        <strain evidence="2 3">CT-R113</strain>
    </source>
</reference>
<protein>
    <submittedName>
        <fullName evidence="2">Uncharacterized protein</fullName>
    </submittedName>
</protein>
<evidence type="ECO:0000313" key="3">
    <source>
        <dbReference type="Proteomes" id="UP001356095"/>
    </source>
</evidence>
<dbReference type="Proteomes" id="UP001356095">
    <property type="component" value="Unassembled WGS sequence"/>
</dbReference>
<sequence>MSVLDQPPDPAGLTLPPPAPGHTPPPISFTFGDLPRRQAYRPYRLTLPDGSARHLVVFTEDLYSDRLEHAYLRNLHGPARLVLWSALRIPNPDLDPVAYSRARWWRPDTRIDRDLIRRCEAAGMAHPWNSAAERVGPLLGPPRA</sequence>
<gene>
    <name evidence="2" type="ORF">Q8791_28895</name>
</gene>
<name>A0ABU7KH58_9ACTN</name>
<accession>A0ABU7KH58</accession>
<evidence type="ECO:0000256" key="1">
    <source>
        <dbReference type="SAM" id="MobiDB-lite"/>
    </source>
</evidence>
<dbReference type="EMBL" id="JAUZMY010000045">
    <property type="protein sequence ID" value="MEE2041249.1"/>
    <property type="molecule type" value="Genomic_DNA"/>
</dbReference>
<comment type="caution">
    <text evidence="2">The sequence shown here is derived from an EMBL/GenBank/DDBJ whole genome shotgun (WGS) entry which is preliminary data.</text>
</comment>
<proteinExistence type="predicted"/>
<dbReference type="RefSeq" id="WP_330095010.1">
    <property type="nucleotide sequence ID" value="NZ_JAUZMY010000045.1"/>
</dbReference>